<reference evidence="3" key="1">
    <citation type="submission" date="2011-12" db="EMBL/GenBank/DDBJ databases">
        <title>Complete genome sequence of Streptomyces cattleya strain DSM 46488.</title>
        <authorList>
            <person name="Ou H.-Y."/>
            <person name="Li P."/>
            <person name="Zhao C."/>
            <person name="O'Hagan D."/>
            <person name="Deng Z."/>
        </authorList>
    </citation>
    <scope>NUCLEOTIDE SEQUENCE [LARGE SCALE GENOMIC DNA]</scope>
    <source>
        <strain evidence="3">ATCC 35852 / DSM 46488 / JCM 4925 / NBRC 14057 / NRRL 8057</strain>
    </source>
</reference>
<feature type="transmembrane region" description="Helical" evidence="1">
    <location>
        <begin position="12"/>
        <end position="30"/>
    </location>
</feature>
<dbReference type="OrthoDB" id="4231509at2"/>
<dbReference type="RefSeq" id="WP_014143007.1">
    <property type="nucleotide sequence ID" value="NC_016111.1"/>
</dbReference>
<name>F8JY39_STREN</name>
<dbReference type="Proteomes" id="UP000007842">
    <property type="component" value="Chromosome"/>
</dbReference>
<dbReference type="EMBL" id="CP003219">
    <property type="protein sequence ID" value="AEW94615.1"/>
    <property type="molecule type" value="Genomic_DNA"/>
</dbReference>
<keyword evidence="1" id="KW-1133">Transmembrane helix</keyword>
<dbReference type="eggNOG" id="ENOG5030FAN">
    <property type="taxonomic scope" value="Bacteria"/>
</dbReference>
<keyword evidence="1" id="KW-0812">Transmembrane</keyword>
<dbReference type="AlphaFoldDB" id="F8JY39"/>
<dbReference type="HOGENOM" id="CLU_1969250_0_0_11"/>
<proteinExistence type="predicted"/>
<organism evidence="2 3">
    <name type="scientific">Streptantibioticus cattleyicolor (strain ATCC 35852 / DSM 46488 / JCM 4925 / NBRC 14057 / NRRL 8057)</name>
    <name type="common">Streptomyces cattleya</name>
    <dbReference type="NCBI Taxonomy" id="1003195"/>
    <lineage>
        <taxon>Bacteria</taxon>
        <taxon>Bacillati</taxon>
        <taxon>Actinomycetota</taxon>
        <taxon>Actinomycetes</taxon>
        <taxon>Kitasatosporales</taxon>
        <taxon>Streptomycetaceae</taxon>
        <taxon>Streptantibioticus</taxon>
    </lineage>
</organism>
<keyword evidence="3" id="KW-1185">Reference proteome</keyword>
<dbReference type="PATRIC" id="fig|1003195.11.peg.3774"/>
<accession>G8WPB3</accession>
<gene>
    <name evidence="2" type="ordered locus">SCATT_22440</name>
</gene>
<protein>
    <submittedName>
        <fullName evidence="2">Uncharacterized protein</fullName>
    </submittedName>
</protein>
<dbReference type="STRING" id="1003195.SCATT_22440"/>
<dbReference type="KEGG" id="scy:SCATT_22440"/>
<accession>F8JY39</accession>
<evidence type="ECO:0000313" key="2">
    <source>
        <dbReference type="EMBL" id="AEW94615.1"/>
    </source>
</evidence>
<dbReference type="KEGG" id="sct:SCAT_2261"/>
<evidence type="ECO:0000256" key="1">
    <source>
        <dbReference type="SAM" id="Phobius"/>
    </source>
</evidence>
<evidence type="ECO:0000313" key="3">
    <source>
        <dbReference type="Proteomes" id="UP000007842"/>
    </source>
</evidence>
<sequence>MADENNDEHETMGSQIALLYIVIVLACRILPIPVELPRETSAGEAAIRRLLDILDEQPMPDEQKAHLSMACAFWLSAQDLHQLNAANWQGTRQYQIAANLMAGEGAITEFSEWAMGNRSNE</sequence>
<keyword evidence="1" id="KW-0472">Membrane</keyword>